<dbReference type="EMBL" id="CCKQ01002254">
    <property type="protein sequence ID" value="CDW73346.1"/>
    <property type="molecule type" value="Genomic_DNA"/>
</dbReference>
<keyword evidence="4" id="KW-0418">Kinase</keyword>
<keyword evidence="5" id="KW-1185">Reference proteome</keyword>
<accession>A0A077ZXU1</accession>
<dbReference type="Gene3D" id="1.10.510.10">
    <property type="entry name" value="Transferase(Phosphotransferase) domain 1"/>
    <property type="match status" value="2"/>
</dbReference>
<organism evidence="4 5">
    <name type="scientific">Stylonychia lemnae</name>
    <name type="common">Ciliate</name>
    <dbReference type="NCBI Taxonomy" id="5949"/>
    <lineage>
        <taxon>Eukaryota</taxon>
        <taxon>Sar</taxon>
        <taxon>Alveolata</taxon>
        <taxon>Ciliophora</taxon>
        <taxon>Intramacronucleata</taxon>
        <taxon>Spirotrichea</taxon>
        <taxon>Stichotrichia</taxon>
        <taxon>Sporadotrichida</taxon>
        <taxon>Oxytrichidae</taxon>
        <taxon>Stylonychinae</taxon>
        <taxon>Stylonychia</taxon>
    </lineage>
</organism>
<protein>
    <recommendedName>
        <fullName evidence="2">Casein kinase I</fullName>
        <ecNumber evidence="1">2.7.11.1</ecNumber>
    </recommendedName>
</protein>
<dbReference type="PROSITE" id="PS50011">
    <property type="entry name" value="PROTEIN_KINASE_DOM"/>
    <property type="match status" value="1"/>
</dbReference>
<proteinExistence type="predicted"/>
<gene>
    <name evidence="4" type="primary">Contig7682.g8191</name>
    <name evidence="4" type="ORF">STYLEM_2322</name>
</gene>
<reference evidence="4 5" key="1">
    <citation type="submission" date="2014-06" db="EMBL/GenBank/DDBJ databases">
        <authorList>
            <person name="Swart Estienne"/>
        </authorList>
    </citation>
    <scope>NUCLEOTIDE SEQUENCE [LARGE SCALE GENOMIC DNA]</scope>
    <source>
        <strain evidence="4 5">130c</strain>
    </source>
</reference>
<evidence type="ECO:0000313" key="5">
    <source>
        <dbReference type="Proteomes" id="UP000039865"/>
    </source>
</evidence>
<dbReference type="InterPro" id="IPR008271">
    <property type="entry name" value="Ser/Thr_kinase_AS"/>
</dbReference>
<evidence type="ECO:0000256" key="2">
    <source>
        <dbReference type="ARBA" id="ARBA00023860"/>
    </source>
</evidence>
<dbReference type="EC" id="2.7.11.1" evidence="1"/>
<feature type="domain" description="Protein kinase" evidence="3">
    <location>
        <begin position="1"/>
        <end position="348"/>
    </location>
</feature>
<evidence type="ECO:0000256" key="1">
    <source>
        <dbReference type="ARBA" id="ARBA00012513"/>
    </source>
</evidence>
<dbReference type="InterPro" id="IPR000719">
    <property type="entry name" value="Prot_kinase_dom"/>
</dbReference>
<dbReference type="GO" id="GO:0004674">
    <property type="term" value="F:protein serine/threonine kinase activity"/>
    <property type="evidence" value="ECO:0007669"/>
    <property type="project" value="UniProtKB-EC"/>
</dbReference>
<dbReference type="InterPro" id="IPR050235">
    <property type="entry name" value="CK1_Ser-Thr_kinase"/>
</dbReference>
<sequence>MQTVIAVRDQKDSTNLTGNEGKKVCRINDYHFCQDKSEENLIIMPLIGSNLQQIKEFYPHQVIDHQSVFAIAIRAIEELEKFHETGFVHGDIKPENILIGTQKIKSKSPRNLEVQFLDIPKAKSDQDITKFIEFIQRRVGSSLNELQNQASLGLQFFSDQQQTGTFTSLLNLDLARENIEYNKENENKMDQSDIVQQELFLIDFGAAQSYITVKSDGRTQHIEKQQLDDITCTVQFASRDQMQGFTLSRKDDLESLFYTILSLLSIPLRKLVDVDLQNLIHKSIPQDQSKGQQDLFKYFNLKQRINEKLFEDLKIPKCLQKFWSYLKVLKFEESPNYSKLIEYFRSEIKNNQNPLEIVRPEILERDPTWQRFCFCLQNSMRVNEVQEFEMPYFPNINQQSARQQVQSEQQINKSEPIMVIGQEVISSLDFGFEILDEIEDNFLPPLNNILTHTCYTKSSKLLRQKGLGVLLVAF</sequence>
<dbReference type="OrthoDB" id="2687620at2759"/>
<name>A0A077ZXU1_STYLE</name>
<dbReference type="PANTHER" id="PTHR11909">
    <property type="entry name" value="CASEIN KINASE-RELATED"/>
    <property type="match status" value="1"/>
</dbReference>
<dbReference type="AlphaFoldDB" id="A0A077ZXU1"/>
<dbReference type="GO" id="GO:0005524">
    <property type="term" value="F:ATP binding"/>
    <property type="evidence" value="ECO:0007669"/>
    <property type="project" value="InterPro"/>
</dbReference>
<keyword evidence="4" id="KW-0808">Transferase</keyword>
<dbReference type="PROSITE" id="PS00108">
    <property type="entry name" value="PROTEIN_KINASE_ST"/>
    <property type="match status" value="1"/>
</dbReference>
<dbReference type="SUPFAM" id="SSF56112">
    <property type="entry name" value="Protein kinase-like (PK-like)"/>
    <property type="match status" value="1"/>
</dbReference>
<dbReference type="InterPro" id="IPR011009">
    <property type="entry name" value="Kinase-like_dom_sf"/>
</dbReference>
<dbReference type="Proteomes" id="UP000039865">
    <property type="component" value="Unassembled WGS sequence"/>
</dbReference>
<evidence type="ECO:0000313" key="4">
    <source>
        <dbReference type="EMBL" id="CDW73346.1"/>
    </source>
</evidence>
<dbReference type="InParanoid" id="A0A077ZXU1"/>
<evidence type="ECO:0000259" key="3">
    <source>
        <dbReference type="PROSITE" id="PS50011"/>
    </source>
</evidence>